<dbReference type="InterPro" id="IPR053524">
    <property type="entry name" value="Aerial_hyphae_peptide-synth"/>
</dbReference>
<dbReference type="SUPFAM" id="SSF158745">
    <property type="entry name" value="LanC-like"/>
    <property type="match status" value="1"/>
</dbReference>
<organism evidence="2 3">
    <name type="scientific">Microbacterium trichothecenolyticum</name>
    <name type="common">Aureobacterium trichothecenolyticum</name>
    <dbReference type="NCBI Taxonomy" id="69370"/>
    <lineage>
        <taxon>Bacteria</taxon>
        <taxon>Bacillati</taxon>
        <taxon>Actinomycetota</taxon>
        <taxon>Actinomycetes</taxon>
        <taxon>Micrococcales</taxon>
        <taxon>Microbacteriaceae</taxon>
        <taxon>Microbacterium</taxon>
    </lineage>
</organism>
<dbReference type="NCBIfam" id="NF038151">
    <property type="entry name" value="lanthi_synth_III"/>
    <property type="match status" value="1"/>
</dbReference>
<dbReference type="Gene3D" id="1.50.10.20">
    <property type="match status" value="2"/>
</dbReference>
<sequence>MLAPDVPGDDGWRDPARTMASRRVCPAYEAARAGGMDAIYPVFARADPTFYDHPGRRRTLRSDRPFVVTGVEGWRRVDDGIWTYLEPPGAVLPEQGWKIHLSSTATDAEALLRTVAAPCVRDHVPFKHLSTESVRASSNGKDAGREGSGKFITVYPSTVDQLHRMLAELGRRTAHLRGPHVLSDLRWSEGPVFVRYGGFHRMFVDIDGVRVPAIRHPAGHLVPDVRRPGFEPPSWVRIPPFLQSLVDDLRELTPPAGFPEITGVLHHSNAGGVYTARDAGRDVVVKEARPYAGVTADGLSAVERADREAQTLRLLRGVGTSRLIRAFEALDHRYLVLERARGVPLHQAVVARHPLVSADVDERSVADYKDWALGVASRMRAALAGVHEAGLVHGDVHPGNFLIDDEGGVTLIDFEMARPAADEAPAVIGAPGFVAPDGRGGVAADAFAMRRLNLFLFAPMTPLLDLHPPKEAEVRGWVTERFRLDAAEEQALGFAEVSHPAAEADLDALIDAVGRQLVADATPDRGDRLWPGDPVQFDEPVYALAHGGLGPLLALHAASGRVPPELLERVEGTVRDAPARSGLMDGLAGAAASLDALGRPDAADAAVERCLDAPLRWDAPGLYGGPAGTALGLLRLSARHPELVGRARGILDDLADRANGWSDSPTGPVATGAGGLLRGPSGVALLSLALFDRTGDGALLDLAAAAIRADLARCAPAADGSQQMNEGWRLLPYLGSGSTGVAFALAALVERDAGTPLAAELPALERAALPEFVLESGLFQGRCGLMLFLAGRGTPSAARALQRHQRHLRLHEIPRREGVGYPGRALLRLSCDLATGSAGVLWSLASIRDGQRLTLPLLDLPPVDVARHRVPSPGGGDINGIPALSADARAW</sequence>
<dbReference type="PANTHER" id="PTHR37171">
    <property type="entry name" value="SERINE/THREONINE-PROTEIN KINASE YRZF-RELATED"/>
    <property type="match status" value="1"/>
</dbReference>
<evidence type="ECO:0000259" key="1">
    <source>
        <dbReference type="PROSITE" id="PS50011"/>
    </source>
</evidence>
<feature type="domain" description="Protein kinase" evidence="1">
    <location>
        <begin position="259"/>
        <end position="518"/>
    </location>
</feature>
<accession>A0ABU0TW80</accession>
<dbReference type="Pfam" id="PF25816">
    <property type="entry name" value="RamC_N"/>
    <property type="match status" value="1"/>
</dbReference>
<keyword evidence="2" id="KW-0418">Kinase</keyword>
<dbReference type="GO" id="GO:0004674">
    <property type="term" value="F:protein serine/threonine kinase activity"/>
    <property type="evidence" value="ECO:0007669"/>
    <property type="project" value="UniProtKB-KW"/>
</dbReference>
<dbReference type="EMBL" id="JAUTBF010000001">
    <property type="protein sequence ID" value="MDQ1123916.1"/>
    <property type="molecule type" value="Genomic_DNA"/>
</dbReference>
<dbReference type="InterPro" id="IPR000719">
    <property type="entry name" value="Prot_kinase_dom"/>
</dbReference>
<evidence type="ECO:0000313" key="3">
    <source>
        <dbReference type="Proteomes" id="UP001226691"/>
    </source>
</evidence>
<comment type="caution">
    <text evidence="2">The sequence shown here is derived from an EMBL/GenBank/DDBJ whole genome shotgun (WGS) entry which is preliminary data.</text>
</comment>
<keyword evidence="2" id="KW-0808">Transferase</keyword>
<dbReference type="InterPro" id="IPR007822">
    <property type="entry name" value="LANC-like"/>
</dbReference>
<dbReference type="InterPro" id="IPR058053">
    <property type="entry name" value="RamC_C"/>
</dbReference>
<dbReference type="SMART" id="SM01260">
    <property type="entry name" value="LANC_like"/>
    <property type="match status" value="1"/>
</dbReference>
<dbReference type="Proteomes" id="UP001226691">
    <property type="component" value="Unassembled WGS sequence"/>
</dbReference>
<dbReference type="InterPro" id="IPR057929">
    <property type="entry name" value="RamC_N"/>
</dbReference>
<dbReference type="InterPro" id="IPR011009">
    <property type="entry name" value="Kinase-like_dom_sf"/>
</dbReference>
<dbReference type="SMART" id="SM00220">
    <property type="entry name" value="S_TKc"/>
    <property type="match status" value="1"/>
</dbReference>
<name>A0ABU0TW80_MICTR</name>
<dbReference type="PROSITE" id="PS50011">
    <property type="entry name" value="PROTEIN_KINASE_DOM"/>
    <property type="match status" value="1"/>
</dbReference>
<keyword evidence="3" id="KW-1185">Reference proteome</keyword>
<protein>
    <submittedName>
        <fullName evidence="2">Serine/threonine protein kinase</fullName>
    </submittedName>
</protein>
<evidence type="ECO:0000313" key="2">
    <source>
        <dbReference type="EMBL" id="MDQ1123916.1"/>
    </source>
</evidence>
<dbReference type="SUPFAM" id="SSF56112">
    <property type="entry name" value="Protein kinase-like (PK-like)"/>
    <property type="match status" value="1"/>
</dbReference>
<keyword evidence="2" id="KW-0723">Serine/threonine-protein kinase</keyword>
<gene>
    <name evidence="2" type="ORF">QE412_002489</name>
</gene>
<reference evidence="2 3" key="1">
    <citation type="submission" date="2023-07" db="EMBL/GenBank/DDBJ databases">
        <title>Functional and genomic diversity of the sorghum phyllosphere microbiome.</title>
        <authorList>
            <person name="Shade A."/>
        </authorList>
    </citation>
    <scope>NUCLEOTIDE SEQUENCE [LARGE SCALE GENOMIC DNA]</scope>
    <source>
        <strain evidence="2 3">SORGH_AS_1207</strain>
    </source>
</reference>
<dbReference type="Pfam" id="PF00069">
    <property type="entry name" value="Pkinase"/>
    <property type="match status" value="1"/>
</dbReference>
<dbReference type="Gene3D" id="1.10.510.10">
    <property type="entry name" value="Transferase(Phosphotransferase) domain 1"/>
    <property type="match status" value="1"/>
</dbReference>
<dbReference type="InterPro" id="IPR052396">
    <property type="entry name" value="Meiotic_Drive_Suppr_Kinase"/>
</dbReference>
<dbReference type="CDD" id="cd04791">
    <property type="entry name" value="LanC_SerThrkinase"/>
    <property type="match status" value="1"/>
</dbReference>
<dbReference type="PANTHER" id="PTHR37171:SF1">
    <property type="entry name" value="SERINE_THREONINE-PROTEIN KINASE YRZF-RELATED"/>
    <property type="match status" value="1"/>
</dbReference>
<proteinExistence type="predicted"/>